<feature type="signal peptide" evidence="1">
    <location>
        <begin position="1"/>
        <end position="16"/>
    </location>
</feature>
<proteinExistence type="predicted"/>
<evidence type="ECO:0000313" key="2">
    <source>
        <dbReference type="EMBL" id="QFI55468.1"/>
    </source>
</evidence>
<sequence length="185" mass="20068">MYILPLLLLVPMLALAAPLTQVTLPDGTQVQLNDDHTWEYLVVKPAEPVAQPSATGASSAGVAAAPVLTEQAKAHPELLGQATRDGIRLVLDKVTGSDTLALSFTATNLGDRSAIQVSGWITLFSQDGRQWAREPVRFWIAETRMPETYLRKGESRTTRLVELARPAGLTGTPLVRVEIGEVVFR</sequence>
<keyword evidence="1" id="KW-0732">Signal</keyword>
<dbReference type="KEGG" id="asim:FE240_12685"/>
<feature type="chain" id="PRO_5023915778" evidence="1">
    <location>
        <begin position="17"/>
        <end position="185"/>
    </location>
</feature>
<protein>
    <submittedName>
        <fullName evidence="2">DUF3157 family protein</fullName>
    </submittedName>
</protein>
<evidence type="ECO:0000256" key="1">
    <source>
        <dbReference type="SAM" id="SignalP"/>
    </source>
</evidence>
<dbReference type="InterPro" id="IPR021501">
    <property type="entry name" value="DUF3157"/>
</dbReference>
<organism evidence="2 3">
    <name type="scientific">Aeromonas simiae</name>
    <dbReference type="NCBI Taxonomy" id="218936"/>
    <lineage>
        <taxon>Bacteria</taxon>
        <taxon>Pseudomonadati</taxon>
        <taxon>Pseudomonadota</taxon>
        <taxon>Gammaproteobacteria</taxon>
        <taxon>Aeromonadales</taxon>
        <taxon>Aeromonadaceae</taxon>
        <taxon>Aeromonas</taxon>
    </lineage>
</organism>
<keyword evidence="3" id="KW-1185">Reference proteome</keyword>
<evidence type="ECO:0000313" key="3">
    <source>
        <dbReference type="Proteomes" id="UP000594034"/>
    </source>
</evidence>
<dbReference type="EMBL" id="CP040449">
    <property type="protein sequence ID" value="QFI55468.1"/>
    <property type="molecule type" value="Genomic_DNA"/>
</dbReference>
<name>A0A5J6WZZ6_9GAMM</name>
<accession>A0A5J6WZZ6</accession>
<reference evidence="2 3" key="1">
    <citation type="submission" date="2019-05" db="EMBL/GenBank/DDBJ databases">
        <title>OXA-830, a novel chromosomally encoded expanded-spectrum class D beta-lactamase in Aeromonas simiae.</title>
        <authorList>
            <person name="Zhou W."/>
            <person name="Chen Q."/>
        </authorList>
    </citation>
    <scope>NUCLEOTIDE SEQUENCE [LARGE SCALE GENOMIC DNA]</scope>
    <source>
        <strain evidence="2 3">A6</strain>
    </source>
</reference>
<dbReference type="Proteomes" id="UP000594034">
    <property type="component" value="Chromosome"/>
</dbReference>
<dbReference type="RefSeq" id="WP_404800026.1">
    <property type="nucleotide sequence ID" value="NZ_CP040449.1"/>
</dbReference>
<dbReference type="AlphaFoldDB" id="A0A5J6WZZ6"/>
<dbReference type="Pfam" id="PF11355">
    <property type="entry name" value="DUF3157"/>
    <property type="match status" value="1"/>
</dbReference>
<gene>
    <name evidence="2" type="ORF">FE240_12685</name>
</gene>